<evidence type="ECO:0000313" key="1">
    <source>
        <dbReference type="EMBL" id="KAI4385915.1"/>
    </source>
</evidence>
<name>A0ACB9S415_9MYRT</name>
<sequence length="443" mass="48674">MEKVCEFCMASIPVVYCQPDAAHLCLSCDSKVHSANALSHRHLRTLLCFSCRSSPADTHCLDHKMYICNICDRRLHNGTSQHRKRILNCYMGCPTANDLAKMWNVDLSGSSSNARMDLLVSSASAASISSVSSFTYRQTKVSLKARQQQSSSLMLQQILDLRRLQSSVRNESSHVLLRNQEKNVISKSCPTADWTAEDTTPVMRTRRDLSTERDGQGEPPGLKLAETCPSPFSQLENLPSTSTAITSLPGEMFWQLRSPQSNQFWSQNMEDIGLCEESFQGTDLDIPDIDVTFPNFEEAFRGEEDSMRESLGEETSCSFANIDTSAATSDEGHTNAASGAAPVHQADASSGDNVLGSSSQAKTDWRNTEAFGSLSPSYPNDRSVESGPSPSNAGGGRLSDDIASDHPRNHRLEKIMQIVPRRGRTAGRTKAHQGKVKQAQRSF</sequence>
<accession>A0ACB9S415</accession>
<dbReference type="Proteomes" id="UP001057402">
    <property type="component" value="Chromosome 2"/>
</dbReference>
<organism evidence="1 2">
    <name type="scientific">Melastoma candidum</name>
    <dbReference type="NCBI Taxonomy" id="119954"/>
    <lineage>
        <taxon>Eukaryota</taxon>
        <taxon>Viridiplantae</taxon>
        <taxon>Streptophyta</taxon>
        <taxon>Embryophyta</taxon>
        <taxon>Tracheophyta</taxon>
        <taxon>Spermatophyta</taxon>
        <taxon>Magnoliopsida</taxon>
        <taxon>eudicotyledons</taxon>
        <taxon>Gunneridae</taxon>
        <taxon>Pentapetalae</taxon>
        <taxon>rosids</taxon>
        <taxon>malvids</taxon>
        <taxon>Myrtales</taxon>
        <taxon>Melastomataceae</taxon>
        <taxon>Melastomatoideae</taxon>
        <taxon>Melastomateae</taxon>
        <taxon>Melastoma</taxon>
    </lineage>
</organism>
<reference evidence="2" key="1">
    <citation type="journal article" date="2023" name="Front. Plant Sci.">
        <title>Chromosomal-level genome assembly of Melastoma candidum provides insights into trichome evolution.</title>
        <authorList>
            <person name="Zhong Y."/>
            <person name="Wu W."/>
            <person name="Sun C."/>
            <person name="Zou P."/>
            <person name="Liu Y."/>
            <person name="Dai S."/>
            <person name="Zhou R."/>
        </authorList>
    </citation>
    <scope>NUCLEOTIDE SEQUENCE [LARGE SCALE GENOMIC DNA]</scope>
</reference>
<gene>
    <name evidence="1" type="ORF">MLD38_003903</name>
</gene>
<evidence type="ECO:0000313" key="2">
    <source>
        <dbReference type="Proteomes" id="UP001057402"/>
    </source>
</evidence>
<comment type="caution">
    <text evidence="1">The sequence shown here is derived from an EMBL/GenBank/DDBJ whole genome shotgun (WGS) entry which is preliminary data.</text>
</comment>
<dbReference type="EMBL" id="CM042881">
    <property type="protein sequence ID" value="KAI4385915.1"/>
    <property type="molecule type" value="Genomic_DNA"/>
</dbReference>
<proteinExistence type="predicted"/>
<protein>
    <submittedName>
        <fullName evidence="1">Uncharacterized protein</fullName>
    </submittedName>
</protein>
<keyword evidence="2" id="KW-1185">Reference proteome</keyword>